<name>M3ZVX7_XIPMA</name>
<protein>
    <submittedName>
        <fullName evidence="8">GLI pathosis related 1</fullName>
    </submittedName>
</protein>
<comment type="subcellular location">
    <subcellularLocation>
        <location evidence="1">Membrane</location>
    </subcellularLocation>
</comment>
<dbReference type="GO" id="GO:0005576">
    <property type="term" value="C:extracellular region"/>
    <property type="evidence" value="ECO:0007669"/>
    <property type="project" value="InterPro"/>
</dbReference>
<dbReference type="STRING" id="8083.ENSXMAP00000006371"/>
<dbReference type="PROSITE" id="PS01009">
    <property type="entry name" value="CRISP_1"/>
    <property type="match status" value="1"/>
</dbReference>
<comment type="similarity">
    <text evidence="2">Belongs to the CRISP family.</text>
</comment>
<dbReference type="FunFam" id="3.40.33.10:FF:000008">
    <property type="entry name" value="GLI pathogenesis-related 1 (Glioma)"/>
    <property type="match status" value="1"/>
</dbReference>
<dbReference type="GO" id="GO:0016020">
    <property type="term" value="C:membrane"/>
    <property type="evidence" value="ECO:0007669"/>
    <property type="project" value="UniProtKB-SubCell"/>
</dbReference>
<evidence type="ECO:0000313" key="8">
    <source>
        <dbReference type="Ensembl" id="ENSXMAP00000006371.2"/>
    </source>
</evidence>
<evidence type="ECO:0000256" key="5">
    <source>
        <dbReference type="SAM" id="MobiDB-lite"/>
    </source>
</evidence>
<dbReference type="InterPro" id="IPR014044">
    <property type="entry name" value="CAP_dom"/>
</dbReference>
<dbReference type="PANTHER" id="PTHR10334">
    <property type="entry name" value="CYSTEINE-RICH SECRETORY PROTEIN-RELATED"/>
    <property type="match status" value="1"/>
</dbReference>
<evidence type="ECO:0000259" key="7">
    <source>
        <dbReference type="SMART" id="SM00198"/>
    </source>
</evidence>
<dbReference type="InParanoid" id="M3ZVX7"/>
<proteinExistence type="inferred from homology"/>
<dbReference type="InterPro" id="IPR034121">
    <property type="entry name" value="SCP_GLIPR-1-like"/>
</dbReference>
<evidence type="ECO:0000256" key="1">
    <source>
        <dbReference type="ARBA" id="ARBA00004370"/>
    </source>
</evidence>
<dbReference type="Gene3D" id="3.40.33.10">
    <property type="entry name" value="CAP"/>
    <property type="match status" value="1"/>
</dbReference>
<feature type="domain" description="SCP" evidence="7">
    <location>
        <begin position="48"/>
        <end position="199"/>
    </location>
</feature>
<keyword evidence="4 6" id="KW-0472">Membrane</keyword>
<dbReference type="PRINTS" id="PR00838">
    <property type="entry name" value="V5ALLERGEN"/>
</dbReference>
<reference evidence="9" key="1">
    <citation type="submission" date="2012-01" db="EMBL/GenBank/DDBJ databases">
        <authorList>
            <person name="Walter R."/>
            <person name="Schartl M."/>
            <person name="Warren W."/>
        </authorList>
    </citation>
    <scope>NUCLEOTIDE SEQUENCE [LARGE SCALE GENOMIC DNA]</scope>
    <source>
        <strain evidence="9">JP 163 A</strain>
    </source>
</reference>
<dbReference type="SUPFAM" id="SSF55797">
    <property type="entry name" value="PR-1-like"/>
    <property type="match status" value="1"/>
</dbReference>
<dbReference type="SMART" id="SM00198">
    <property type="entry name" value="SCP"/>
    <property type="match status" value="1"/>
</dbReference>
<dbReference type="HOGENOM" id="CLU_035730_2_0_1"/>
<dbReference type="InterPro" id="IPR018244">
    <property type="entry name" value="Allrgn_V5/Tpx1_CS"/>
</dbReference>
<dbReference type="Proteomes" id="UP000002852">
    <property type="component" value="Unassembled WGS sequence"/>
</dbReference>
<feature type="region of interest" description="Disordered" evidence="5">
    <location>
        <begin position="236"/>
        <end position="255"/>
    </location>
</feature>
<sequence>MSLTYWKHVEIAHLQTALCGELKMLLWVVLVLDLGVSAVTLPEITDENFIAECVEEHNKARSAVSPPANDMLYMSWDEALAITARAWAKHCHFMHNVHLREDGRMHPTFTSVGENIWTGYPPNTFSVKNAIQKWVDEVKHYSYKENRCTDVCGHYTQVVWAKSYKVGCAVVHCPQGVKNFDRPGAIFVCNYAPGGNFIGQQPYATTGDPCSGCKGECDNKLCRNLQRDSRKSYNWAPDWDTASPTSTAAPTSTSAPTSNTFLNILIVRPIALIFTCIAAYAVHYFYPNLFFYE</sequence>
<dbReference type="PRINTS" id="PR00837">
    <property type="entry name" value="V5TPXLIKE"/>
</dbReference>
<reference evidence="9" key="2">
    <citation type="journal article" date="2013" name="Nat. Genet.">
        <title>The genome of the platyfish, Xiphophorus maculatus, provides insights into evolutionary adaptation and several complex traits.</title>
        <authorList>
            <person name="Schartl M."/>
            <person name="Walter R.B."/>
            <person name="Shen Y."/>
            <person name="Garcia T."/>
            <person name="Catchen J."/>
            <person name="Amores A."/>
            <person name="Braasch I."/>
            <person name="Chalopin D."/>
            <person name="Volff J.N."/>
            <person name="Lesch K.P."/>
            <person name="Bisazza A."/>
            <person name="Minx P."/>
            <person name="Hillier L."/>
            <person name="Wilson R.K."/>
            <person name="Fuerstenberg S."/>
            <person name="Boore J."/>
            <person name="Searle S."/>
            <person name="Postlethwait J.H."/>
            <person name="Warren W.C."/>
        </authorList>
    </citation>
    <scope>NUCLEOTIDE SEQUENCE [LARGE SCALE GENOMIC DNA]</scope>
    <source>
        <strain evidence="9">JP 163 A</strain>
    </source>
</reference>
<feature type="transmembrane region" description="Helical" evidence="6">
    <location>
        <begin position="265"/>
        <end position="286"/>
    </location>
</feature>
<dbReference type="eggNOG" id="KOG3017">
    <property type="taxonomic scope" value="Eukaryota"/>
</dbReference>
<keyword evidence="3" id="KW-0732">Signal</keyword>
<dbReference type="InterPro" id="IPR001283">
    <property type="entry name" value="CRISP-related"/>
</dbReference>
<accession>M3ZVX7</accession>
<keyword evidence="9" id="KW-1185">Reference proteome</keyword>
<dbReference type="InterPro" id="IPR002413">
    <property type="entry name" value="V5_allergen-like"/>
</dbReference>
<dbReference type="Ensembl" id="ENSXMAT00000006379.2">
    <property type="protein sequence ID" value="ENSXMAP00000006371.2"/>
    <property type="gene ID" value="ENSXMAG00000006360.2"/>
</dbReference>
<keyword evidence="6" id="KW-0812">Transmembrane</keyword>
<dbReference type="OrthoDB" id="43654at2759"/>
<evidence type="ECO:0000313" key="9">
    <source>
        <dbReference type="Proteomes" id="UP000002852"/>
    </source>
</evidence>
<keyword evidence="6" id="KW-1133">Transmembrane helix</keyword>
<reference evidence="8" key="4">
    <citation type="submission" date="2025-09" db="UniProtKB">
        <authorList>
            <consortium name="Ensembl"/>
        </authorList>
    </citation>
    <scope>IDENTIFICATION</scope>
    <source>
        <strain evidence="8">JP 163 A</strain>
    </source>
</reference>
<evidence type="ECO:0000256" key="3">
    <source>
        <dbReference type="ARBA" id="ARBA00022729"/>
    </source>
</evidence>
<dbReference type="AlphaFoldDB" id="M3ZVX7"/>
<feature type="compositionally biased region" description="Low complexity" evidence="5">
    <location>
        <begin position="241"/>
        <end position="255"/>
    </location>
</feature>
<dbReference type="PROSITE" id="PS01010">
    <property type="entry name" value="CRISP_2"/>
    <property type="match status" value="1"/>
</dbReference>
<evidence type="ECO:0000256" key="4">
    <source>
        <dbReference type="ARBA" id="ARBA00023136"/>
    </source>
</evidence>
<dbReference type="GeneTree" id="ENSGT00940000160727"/>
<evidence type="ECO:0000256" key="6">
    <source>
        <dbReference type="SAM" id="Phobius"/>
    </source>
</evidence>
<evidence type="ECO:0000256" key="2">
    <source>
        <dbReference type="ARBA" id="ARBA00009923"/>
    </source>
</evidence>
<organism evidence="8 9">
    <name type="scientific">Xiphophorus maculatus</name>
    <name type="common">Southern platyfish</name>
    <name type="synonym">Platypoecilus maculatus</name>
    <dbReference type="NCBI Taxonomy" id="8083"/>
    <lineage>
        <taxon>Eukaryota</taxon>
        <taxon>Metazoa</taxon>
        <taxon>Chordata</taxon>
        <taxon>Craniata</taxon>
        <taxon>Vertebrata</taxon>
        <taxon>Euteleostomi</taxon>
        <taxon>Actinopterygii</taxon>
        <taxon>Neopterygii</taxon>
        <taxon>Teleostei</taxon>
        <taxon>Neoteleostei</taxon>
        <taxon>Acanthomorphata</taxon>
        <taxon>Ovalentaria</taxon>
        <taxon>Atherinomorphae</taxon>
        <taxon>Cyprinodontiformes</taxon>
        <taxon>Poeciliidae</taxon>
        <taxon>Poeciliinae</taxon>
        <taxon>Xiphophorus</taxon>
    </lineage>
</organism>
<dbReference type="CDD" id="cd05385">
    <property type="entry name" value="CAP_GLIPR1-like"/>
    <property type="match status" value="1"/>
</dbReference>
<reference evidence="8" key="3">
    <citation type="submission" date="2025-08" db="UniProtKB">
        <authorList>
            <consortium name="Ensembl"/>
        </authorList>
    </citation>
    <scope>IDENTIFICATION</scope>
    <source>
        <strain evidence="8">JP 163 A</strain>
    </source>
</reference>
<dbReference type="Pfam" id="PF00188">
    <property type="entry name" value="CAP"/>
    <property type="match status" value="1"/>
</dbReference>
<dbReference type="InterPro" id="IPR035940">
    <property type="entry name" value="CAP_sf"/>
</dbReference>